<evidence type="ECO:0000313" key="2">
    <source>
        <dbReference type="Proteomes" id="UP000052023"/>
    </source>
</evidence>
<name>A0A0R3MRR5_9BRAD</name>
<dbReference type="EMBL" id="LLYA01000166">
    <property type="protein sequence ID" value="KRR22286.1"/>
    <property type="molecule type" value="Genomic_DNA"/>
</dbReference>
<dbReference type="Proteomes" id="UP000052023">
    <property type="component" value="Unassembled WGS sequence"/>
</dbReference>
<organism evidence="1 2">
    <name type="scientific">Bradyrhizobium retamae</name>
    <dbReference type="NCBI Taxonomy" id="1300035"/>
    <lineage>
        <taxon>Bacteria</taxon>
        <taxon>Pseudomonadati</taxon>
        <taxon>Pseudomonadota</taxon>
        <taxon>Alphaproteobacteria</taxon>
        <taxon>Hyphomicrobiales</taxon>
        <taxon>Nitrobacteraceae</taxon>
        <taxon>Bradyrhizobium</taxon>
    </lineage>
</organism>
<gene>
    <name evidence="1" type="ORF">CQ13_29815</name>
</gene>
<dbReference type="AlphaFoldDB" id="A0A0R3MRR5"/>
<dbReference type="OrthoDB" id="9899992at2"/>
<protein>
    <submittedName>
        <fullName evidence="1">Uncharacterized protein</fullName>
    </submittedName>
</protein>
<proteinExistence type="predicted"/>
<keyword evidence="2" id="KW-1185">Reference proteome</keyword>
<comment type="caution">
    <text evidence="1">The sequence shown here is derived from an EMBL/GenBank/DDBJ whole genome shotgun (WGS) entry which is preliminary data.</text>
</comment>
<sequence length="94" mass="10507">MAHSIRIDFEIPAASGLEKNLAIHDLRNFAEELSLTLGELGSLPMEQADAAVDHVVIGAIKTRNVRRCRAHVEELNEKKYRLRVTLTEQSSSKP</sequence>
<reference evidence="1 2" key="1">
    <citation type="submission" date="2014-03" db="EMBL/GenBank/DDBJ databases">
        <title>Bradyrhizobium valentinum sp. nov., isolated from effective nodules of Lupinus mariae-josephae, a lupine endemic of basic-lime soils in Eastern Spain.</title>
        <authorList>
            <person name="Duran D."/>
            <person name="Rey L."/>
            <person name="Navarro A."/>
            <person name="Busquets A."/>
            <person name="Imperial J."/>
            <person name="Ruiz-Argueso T."/>
        </authorList>
    </citation>
    <scope>NUCLEOTIDE SEQUENCE [LARGE SCALE GENOMIC DNA]</scope>
    <source>
        <strain evidence="1 2">Ro19</strain>
    </source>
</reference>
<evidence type="ECO:0000313" key="1">
    <source>
        <dbReference type="EMBL" id="KRR22286.1"/>
    </source>
</evidence>
<dbReference type="RefSeq" id="WP_057845359.1">
    <property type="nucleotide sequence ID" value="NZ_LLYA01000166.1"/>
</dbReference>
<accession>A0A0R3MRR5</accession>